<name>A0A9D8PP26_9DELT</name>
<accession>A0A9D8PP26</accession>
<dbReference type="PROSITE" id="PS00867">
    <property type="entry name" value="CPSASE_2"/>
    <property type="match status" value="1"/>
</dbReference>
<feature type="domain" description="Biotin carboxylation" evidence="7">
    <location>
        <begin position="1"/>
        <end position="365"/>
    </location>
</feature>
<dbReference type="InterPro" id="IPR011761">
    <property type="entry name" value="ATP-grasp"/>
</dbReference>
<dbReference type="PANTHER" id="PTHR18866">
    <property type="entry name" value="CARBOXYLASE:PYRUVATE/ACETYL-COA/PROPIONYL-COA CARBOXYLASE"/>
    <property type="match status" value="1"/>
</dbReference>
<comment type="caution">
    <text evidence="8">The sequence shown here is derived from an EMBL/GenBank/DDBJ whole genome shotgun (WGS) entry which is preliminary data.</text>
</comment>
<evidence type="ECO:0000259" key="7">
    <source>
        <dbReference type="PROSITE" id="PS50979"/>
    </source>
</evidence>
<proteinExistence type="predicted"/>
<dbReference type="InterPro" id="IPR005479">
    <property type="entry name" value="CPAse_ATP-bd"/>
</dbReference>
<keyword evidence="2 5" id="KW-0547">Nucleotide-binding</keyword>
<evidence type="ECO:0000256" key="2">
    <source>
        <dbReference type="ARBA" id="ARBA00022741"/>
    </source>
</evidence>
<dbReference type="GO" id="GO:0016874">
    <property type="term" value="F:ligase activity"/>
    <property type="evidence" value="ECO:0007669"/>
    <property type="project" value="UniProtKB-KW"/>
</dbReference>
<reference evidence="8" key="2">
    <citation type="submission" date="2021-01" db="EMBL/GenBank/DDBJ databases">
        <authorList>
            <person name="Hahn C.R."/>
            <person name="Youssef N.H."/>
            <person name="Elshahed M."/>
        </authorList>
    </citation>
    <scope>NUCLEOTIDE SEQUENCE</scope>
    <source>
        <strain evidence="8">Zod_Metabat.24</strain>
    </source>
</reference>
<evidence type="ECO:0000259" key="6">
    <source>
        <dbReference type="PROSITE" id="PS50975"/>
    </source>
</evidence>
<dbReference type="SUPFAM" id="SSF56059">
    <property type="entry name" value="Glutathione synthetase ATP-binding domain-like"/>
    <property type="match status" value="1"/>
</dbReference>
<protein>
    <submittedName>
        <fullName evidence="8">ATP-grasp domain-containing protein</fullName>
    </submittedName>
</protein>
<organism evidence="8 9">
    <name type="scientific">Candidatus Zymogenus saltonus</name>
    <dbReference type="NCBI Taxonomy" id="2844893"/>
    <lineage>
        <taxon>Bacteria</taxon>
        <taxon>Deltaproteobacteria</taxon>
        <taxon>Candidatus Zymogenia</taxon>
        <taxon>Candidatus Zymogeniales</taxon>
        <taxon>Candidatus Zymogenaceae</taxon>
        <taxon>Candidatus Zymogenus</taxon>
    </lineage>
</organism>
<dbReference type="Proteomes" id="UP000809273">
    <property type="component" value="Unassembled WGS sequence"/>
</dbReference>
<evidence type="ECO:0000256" key="4">
    <source>
        <dbReference type="ARBA" id="ARBA00023267"/>
    </source>
</evidence>
<evidence type="ECO:0000256" key="3">
    <source>
        <dbReference type="ARBA" id="ARBA00022840"/>
    </source>
</evidence>
<dbReference type="InterPro" id="IPR011764">
    <property type="entry name" value="Biotin_carboxylation_dom"/>
</dbReference>
<dbReference type="AlphaFoldDB" id="A0A9D8PP26"/>
<dbReference type="PROSITE" id="PS50979">
    <property type="entry name" value="BC"/>
    <property type="match status" value="1"/>
</dbReference>
<dbReference type="PROSITE" id="PS50975">
    <property type="entry name" value="ATP_GRASP"/>
    <property type="match status" value="1"/>
</dbReference>
<evidence type="ECO:0000256" key="1">
    <source>
        <dbReference type="ARBA" id="ARBA00022598"/>
    </source>
</evidence>
<feature type="non-terminal residue" evidence="8">
    <location>
        <position position="1"/>
    </location>
</feature>
<dbReference type="InterPro" id="IPR011054">
    <property type="entry name" value="Rudment_hybrid_motif"/>
</dbReference>
<dbReference type="GO" id="GO:0005524">
    <property type="term" value="F:ATP binding"/>
    <property type="evidence" value="ECO:0007669"/>
    <property type="project" value="UniProtKB-UniRule"/>
</dbReference>
<dbReference type="GO" id="GO:0046872">
    <property type="term" value="F:metal ion binding"/>
    <property type="evidence" value="ECO:0007669"/>
    <property type="project" value="InterPro"/>
</dbReference>
<feature type="domain" description="ATP-grasp" evidence="6">
    <location>
        <begin position="39"/>
        <end position="236"/>
    </location>
</feature>
<keyword evidence="1" id="KW-0436">Ligase</keyword>
<sequence>YGFLAENADFAKRCEEAKIVFIGPPAGAIRDLGDKTVARRMMIEGGVPVIPGMTEPEADPKEIAKEAEKIGYPVIIKAAAGGGGKGMRIVNSKGEIEEAANQATSEAKTAFGNGAIYLEKYIERPRHIEFQVLADKEGNTVHIFERECSIQRRHQKIIEETPSTFLTPELRDEMGRAAVSAAKAAGYVNAGTVEFIVDANGNFYFLEVNTRLQVEHPVTEMVTGLDLVRKQVEIAAGLPLGMKQEEIRASGHAIEARIYAEDPENSFFPSVGNILFMKEPTGPGVRVDSGIYSGFTVPMEYDPILAKLVVFAGTRGDAIRRMVRALKNYPILGIKTPVPMIIDIISSKQFQDGETYTDFIEANFKDWRPLRSDADAAVAAYIIDEMLKPKRGAVRIGDASEASIPTPWETLGGWRMA</sequence>
<dbReference type="SUPFAM" id="SSF51246">
    <property type="entry name" value="Rudiment single hybrid motif"/>
    <property type="match status" value="1"/>
</dbReference>
<dbReference type="Pfam" id="PF00289">
    <property type="entry name" value="Biotin_carb_N"/>
    <property type="match status" value="1"/>
</dbReference>
<dbReference type="SMART" id="SM00878">
    <property type="entry name" value="Biotin_carb_C"/>
    <property type="match status" value="1"/>
</dbReference>
<evidence type="ECO:0000313" key="8">
    <source>
        <dbReference type="EMBL" id="MBN1573904.1"/>
    </source>
</evidence>
<keyword evidence="3 5" id="KW-0067">ATP-binding</keyword>
<dbReference type="InterPro" id="IPR005482">
    <property type="entry name" value="Biotin_COase_C"/>
</dbReference>
<evidence type="ECO:0000313" key="9">
    <source>
        <dbReference type="Proteomes" id="UP000809273"/>
    </source>
</evidence>
<dbReference type="InterPro" id="IPR050856">
    <property type="entry name" value="Biotin_carboxylase_complex"/>
</dbReference>
<keyword evidence="4" id="KW-0092">Biotin</keyword>
<dbReference type="Gene3D" id="3.30.470.20">
    <property type="entry name" value="ATP-grasp fold, B domain"/>
    <property type="match status" value="1"/>
</dbReference>
<reference evidence="8" key="1">
    <citation type="journal article" date="2021" name="Environ. Microbiol.">
        <title>Genomic characterization of three novel Desulfobacterota classes expand the metabolic and phylogenetic diversity of the phylum.</title>
        <authorList>
            <person name="Murphy C.L."/>
            <person name="Biggerstaff J."/>
            <person name="Eichhorn A."/>
            <person name="Ewing E."/>
            <person name="Shahan R."/>
            <person name="Soriano D."/>
            <person name="Stewart S."/>
            <person name="VanMol K."/>
            <person name="Walker R."/>
            <person name="Walters P."/>
            <person name="Elshahed M.S."/>
            <person name="Youssef N.H."/>
        </authorList>
    </citation>
    <scope>NUCLEOTIDE SEQUENCE</scope>
    <source>
        <strain evidence="8">Zod_Metabat.24</strain>
    </source>
</reference>
<dbReference type="FunFam" id="3.30.1490.20:FF:000018">
    <property type="entry name" value="Biotin carboxylase"/>
    <property type="match status" value="1"/>
</dbReference>
<dbReference type="InterPro" id="IPR005481">
    <property type="entry name" value="BC-like_N"/>
</dbReference>
<dbReference type="PANTHER" id="PTHR18866:SF33">
    <property type="entry name" value="METHYLCROTONOYL-COA CARBOXYLASE SUBUNIT ALPHA, MITOCHONDRIAL-RELATED"/>
    <property type="match status" value="1"/>
</dbReference>
<dbReference type="PROSITE" id="PS00866">
    <property type="entry name" value="CPSASE_1"/>
    <property type="match status" value="1"/>
</dbReference>
<dbReference type="EMBL" id="JAFGIX010000059">
    <property type="protein sequence ID" value="MBN1573904.1"/>
    <property type="molecule type" value="Genomic_DNA"/>
</dbReference>
<dbReference type="Pfam" id="PF02785">
    <property type="entry name" value="Biotin_carb_C"/>
    <property type="match status" value="1"/>
</dbReference>
<gene>
    <name evidence="8" type="ORF">JW984_11970</name>
</gene>
<evidence type="ECO:0000256" key="5">
    <source>
        <dbReference type="PROSITE-ProRule" id="PRU00409"/>
    </source>
</evidence>
<dbReference type="Pfam" id="PF02786">
    <property type="entry name" value="CPSase_L_D2"/>
    <property type="match status" value="1"/>
</dbReference>